<organism evidence="1 2">
    <name type="scientific">Clunio marinus</name>
    <dbReference type="NCBI Taxonomy" id="568069"/>
    <lineage>
        <taxon>Eukaryota</taxon>
        <taxon>Metazoa</taxon>
        <taxon>Ecdysozoa</taxon>
        <taxon>Arthropoda</taxon>
        <taxon>Hexapoda</taxon>
        <taxon>Insecta</taxon>
        <taxon>Pterygota</taxon>
        <taxon>Neoptera</taxon>
        <taxon>Endopterygota</taxon>
        <taxon>Diptera</taxon>
        <taxon>Nematocera</taxon>
        <taxon>Chironomoidea</taxon>
        <taxon>Chironomidae</taxon>
        <taxon>Clunio</taxon>
    </lineage>
</organism>
<evidence type="ECO:0000313" key="2">
    <source>
        <dbReference type="Proteomes" id="UP000183832"/>
    </source>
</evidence>
<accession>A0A1J1HYU9</accession>
<evidence type="ECO:0000313" key="1">
    <source>
        <dbReference type="EMBL" id="CRK92500.1"/>
    </source>
</evidence>
<keyword evidence="2" id="KW-1185">Reference proteome</keyword>
<proteinExistence type="predicted"/>
<dbReference type="Proteomes" id="UP000183832">
    <property type="component" value="Unassembled WGS sequence"/>
</dbReference>
<dbReference type="EMBL" id="CVRI01000029">
    <property type="protein sequence ID" value="CRK92500.1"/>
    <property type="molecule type" value="Genomic_DNA"/>
</dbReference>
<sequence>MCINISIQCFFDEFSFESCTDFFTSINHSTRLTGCFTISCFSFLFHVDTIGSAKIFKNK</sequence>
<reference evidence="1 2" key="1">
    <citation type="submission" date="2015-04" db="EMBL/GenBank/DDBJ databases">
        <authorList>
            <person name="Syromyatnikov M.Y."/>
            <person name="Popov V.N."/>
        </authorList>
    </citation>
    <scope>NUCLEOTIDE SEQUENCE [LARGE SCALE GENOMIC DNA]</scope>
</reference>
<gene>
    <name evidence="1" type="ORF">CLUMA_CG006052</name>
</gene>
<protein>
    <submittedName>
        <fullName evidence="1">CLUMA_CG006052, isoform A</fullName>
    </submittedName>
</protein>
<dbReference type="AlphaFoldDB" id="A0A1J1HYU9"/>
<name>A0A1J1HYU9_9DIPT</name>
<feature type="non-terminal residue" evidence="1">
    <location>
        <position position="59"/>
    </location>
</feature>